<proteinExistence type="predicted"/>
<feature type="compositionally biased region" description="Low complexity" evidence="1">
    <location>
        <begin position="42"/>
        <end position="60"/>
    </location>
</feature>
<dbReference type="AlphaFoldDB" id="A0A7T4DLP9"/>
<reference evidence="2 3" key="1">
    <citation type="submission" date="2020-12" db="EMBL/GenBank/DDBJ databases">
        <title>FDA dAtabase for Regulatory Grade micrObial Sequences (FDA-ARGOS): Supporting development and validation of Infectious Disease Dx tests.</title>
        <authorList>
            <person name="Sproer C."/>
            <person name="Gronow S."/>
            <person name="Severitt S."/>
            <person name="Schroder I."/>
            <person name="Tallon L."/>
            <person name="Sadzewicz L."/>
            <person name="Zhao X."/>
            <person name="Boylan J."/>
            <person name="Ott S."/>
            <person name="Bowen H."/>
            <person name="Vavikolanu K."/>
            <person name="Mehta A."/>
            <person name="Aluvathingal J."/>
            <person name="Nadendla S."/>
            <person name="Lowell S."/>
            <person name="Myers T."/>
            <person name="Yan Y."/>
            <person name="Sichtig H."/>
        </authorList>
    </citation>
    <scope>NUCLEOTIDE SEQUENCE [LARGE SCALE GENOMIC DNA]</scope>
    <source>
        <strain evidence="2 3">FDAARGOS_990</strain>
    </source>
</reference>
<protein>
    <submittedName>
        <fullName evidence="2">Uncharacterized protein</fullName>
    </submittedName>
</protein>
<evidence type="ECO:0000256" key="1">
    <source>
        <dbReference type="SAM" id="MobiDB-lite"/>
    </source>
</evidence>
<feature type="region of interest" description="Disordered" evidence="1">
    <location>
        <begin position="1"/>
        <end position="62"/>
    </location>
</feature>
<accession>A0A7T4DLP9</accession>
<dbReference type="Proteomes" id="UP000595374">
    <property type="component" value="Chromosome"/>
</dbReference>
<feature type="compositionally biased region" description="Low complexity" evidence="1">
    <location>
        <begin position="13"/>
        <end position="33"/>
    </location>
</feature>
<organism evidence="2 3">
    <name type="scientific">Brevibacterium casei</name>
    <dbReference type="NCBI Taxonomy" id="33889"/>
    <lineage>
        <taxon>Bacteria</taxon>
        <taxon>Bacillati</taxon>
        <taxon>Actinomycetota</taxon>
        <taxon>Actinomycetes</taxon>
        <taxon>Micrococcales</taxon>
        <taxon>Brevibacteriaceae</taxon>
        <taxon>Brevibacterium</taxon>
    </lineage>
</organism>
<evidence type="ECO:0000313" key="2">
    <source>
        <dbReference type="EMBL" id="QQB16159.1"/>
    </source>
</evidence>
<gene>
    <name evidence="2" type="ORF">I6H47_13875</name>
</gene>
<name>A0A7T4DLP9_9MICO</name>
<sequence length="163" mass="16664">MTLALGLVLAGCSGPSDPTSQSTSTPSESATQTDATAAPSDAGTESPTPTEAAPTQAELPDFMAPYEGAEVISSSRAQAESGTLDQVSIVMRAEAEPDDIVKSYTEKLEQAGFETFGDGSLTKAAQVVNFRHKDNDGMLVLTVSDDPADPKASIVSLGGTIAP</sequence>
<evidence type="ECO:0000313" key="3">
    <source>
        <dbReference type="Proteomes" id="UP000595374"/>
    </source>
</evidence>
<dbReference type="EMBL" id="CP065989">
    <property type="protein sequence ID" value="QQB16159.1"/>
    <property type="molecule type" value="Genomic_DNA"/>
</dbReference>